<reference evidence="2" key="1">
    <citation type="submission" date="2015-07" db="EMBL/GenBank/DDBJ databases">
        <title>Near-Complete Genome Sequence of the Cellulolytic Bacterium Bacteroides (Pseudobacteroides) cellulosolvens ATCC 35603.</title>
        <authorList>
            <person name="Dassa B."/>
            <person name="Utturkar S.M."/>
            <person name="Klingeman D.M."/>
            <person name="Hurt R.A."/>
            <person name="Keller M."/>
            <person name="Xu J."/>
            <person name="Reddy Y.H.K."/>
            <person name="Borovok I."/>
            <person name="Grinberg I.R."/>
            <person name="Lamed R."/>
            <person name="Zhivin O."/>
            <person name="Bayer E.A."/>
            <person name="Brown S.D."/>
        </authorList>
    </citation>
    <scope>NUCLEOTIDE SEQUENCE [LARGE SCALE GENOMIC DNA]</scope>
    <source>
        <strain evidence="2">DSM 2933</strain>
    </source>
</reference>
<dbReference type="AlphaFoldDB" id="A0A0L6JLD7"/>
<dbReference type="Proteomes" id="UP000036923">
    <property type="component" value="Unassembled WGS sequence"/>
</dbReference>
<protein>
    <submittedName>
        <fullName evidence="1">Uncharacterized protein</fullName>
    </submittedName>
</protein>
<comment type="caution">
    <text evidence="1">The sequence shown here is derived from an EMBL/GenBank/DDBJ whole genome shotgun (WGS) entry which is preliminary data.</text>
</comment>
<name>A0A0L6JLD7_9FIRM</name>
<dbReference type="EMBL" id="LGTC01000001">
    <property type="protein sequence ID" value="KNY26563.1"/>
    <property type="molecule type" value="Genomic_DNA"/>
</dbReference>
<dbReference type="OrthoDB" id="2086300at2"/>
<sequence>MSISTLSDYSISANTFKIYISDKLYRIFSVLSINSMLYKPIVFANVKKMKQDLYWLFILRNINCLSGKSEFNVDGSVNKLVIDSSKVGCYKVFKVKGIAEDFIILDEDIVVALSGANAT</sequence>
<evidence type="ECO:0000313" key="2">
    <source>
        <dbReference type="Proteomes" id="UP000036923"/>
    </source>
</evidence>
<gene>
    <name evidence="1" type="ORF">Bccel_1828</name>
</gene>
<accession>A0A0L6JLD7</accession>
<organism evidence="1 2">
    <name type="scientific">Pseudobacteroides cellulosolvens ATCC 35603 = DSM 2933</name>
    <dbReference type="NCBI Taxonomy" id="398512"/>
    <lineage>
        <taxon>Bacteria</taxon>
        <taxon>Bacillati</taxon>
        <taxon>Bacillota</taxon>
        <taxon>Clostridia</taxon>
        <taxon>Eubacteriales</taxon>
        <taxon>Oscillospiraceae</taxon>
        <taxon>Pseudobacteroides</taxon>
    </lineage>
</organism>
<proteinExistence type="predicted"/>
<evidence type="ECO:0000313" key="1">
    <source>
        <dbReference type="EMBL" id="KNY26563.1"/>
    </source>
</evidence>
<keyword evidence="2" id="KW-1185">Reference proteome</keyword>
<dbReference type="RefSeq" id="WP_050753290.1">
    <property type="nucleotide sequence ID" value="NZ_JQKC01000006.1"/>
</dbReference>